<reference evidence="12 13" key="1">
    <citation type="submission" date="2024-04" db="EMBL/GenBank/DDBJ databases">
        <title>Tritrichomonas musculus Genome.</title>
        <authorList>
            <person name="Alves-Ferreira E."/>
            <person name="Grigg M."/>
            <person name="Lorenzi H."/>
            <person name="Galac M."/>
        </authorList>
    </citation>
    <scope>NUCLEOTIDE SEQUENCE [LARGE SCALE GENOMIC DNA]</scope>
    <source>
        <strain evidence="12 13">EAF2021</strain>
    </source>
</reference>
<name>A0ABR2KDC9_9EUKA</name>
<dbReference type="Proteomes" id="UP001470230">
    <property type="component" value="Unassembled WGS sequence"/>
</dbReference>
<keyword evidence="3" id="KW-0808">Transferase</keyword>
<evidence type="ECO:0000256" key="9">
    <source>
        <dbReference type="SAM" id="Coils"/>
    </source>
</evidence>
<dbReference type="PANTHER" id="PTHR44899:SF3">
    <property type="entry name" value="SERINE_THREONINE-PROTEIN KINASE NEK1"/>
    <property type="match status" value="1"/>
</dbReference>
<evidence type="ECO:0000256" key="5">
    <source>
        <dbReference type="ARBA" id="ARBA00022777"/>
    </source>
</evidence>
<organism evidence="12 13">
    <name type="scientific">Tritrichomonas musculus</name>
    <dbReference type="NCBI Taxonomy" id="1915356"/>
    <lineage>
        <taxon>Eukaryota</taxon>
        <taxon>Metamonada</taxon>
        <taxon>Parabasalia</taxon>
        <taxon>Tritrichomonadida</taxon>
        <taxon>Tritrichomonadidae</taxon>
        <taxon>Tritrichomonas</taxon>
    </lineage>
</organism>
<feature type="domain" description="Protein kinase" evidence="11">
    <location>
        <begin position="6"/>
        <end position="337"/>
    </location>
</feature>
<evidence type="ECO:0000256" key="10">
    <source>
        <dbReference type="SAM" id="MobiDB-lite"/>
    </source>
</evidence>
<dbReference type="InterPro" id="IPR000719">
    <property type="entry name" value="Prot_kinase_dom"/>
</dbReference>
<evidence type="ECO:0000256" key="6">
    <source>
        <dbReference type="ARBA" id="ARBA00022840"/>
    </source>
</evidence>
<dbReference type="Gene3D" id="3.30.200.20">
    <property type="entry name" value="Phosphorylase Kinase, domain 1"/>
    <property type="match status" value="1"/>
</dbReference>
<evidence type="ECO:0000256" key="7">
    <source>
        <dbReference type="ARBA" id="ARBA00047899"/>
    </source>
</evidence>
<protein>
    <recommendedName>
        <fullName evidence="1">non-specific serine/threonine protein kinase</fullName>
        <ecNumber evidence="1">2.7.11.1</ecNumber>
    </recommendedName>
</protein>
<evidence type="ECO:0000313" key="13">
    <source>
        <dbReference type="Proteomes" id="UP001470230"/>
    </source>
</evidence>
<dbReference type="SUPFAM" id="SSF56112">
    <property type="entry name" value="Protein kinase-like (PK-like)"/>
    <property type="match status" value="1"/>
</dbReference>
<comment type="caution">
    <text evidence="12">The sequence shown here is derived from an EMBL/GenBank/DDBJ whole genome shotgun (WGS) entry which is preliminary data.</text>
</comment>
<proteinExistence type="predicted"/>
<evidence type="ECO:0000256" key="4">
    <source>
        <dbReference type="ARBA" id="ARBA00022741"/>
    </source>
</evidence>
<comment type="catalytic activity">
    <reaction evidence="8">
        <text>L-seryl-[protein] + ATP = O-phospho-L-seryl-[protein] + ADP + H(+)</text>
        <dbReference type="Rhea" id="RHEA:17989"/>
        <dbReference type="Rhea" id="RHEA-COMP:9863"/>
        <dbReference type="Rhea" id="RHEA-COMP:11604"/>
        <dbReference type="ChEBI" id="CHEBI:15378"/>
        <dbReference type="ChEBI" id="CHEBI:29999"/>
        <dbReference type="ChEBI" id="CHEBI:30616"/>
        <dbReference type="ChEBI" id="CHEBI:83421"/>
        <dbReference type="ChEBI" id="CHEBI:456216"/>
        <dbReference type="EC" id="2.7.11.1"/>
    </reaction>
</comment>
<accession>A0ABR2KDC9</accession>
<evidence type="ECO:0000256" key="3">
    <source>
        <dbReference type="ARBA" id="ARBA00022679"/>
    </source>
</evidence>
<keyword evidence="2" id="KW-0723">Serine/threonine-protein kinase</keyword>
<keyword evidence="5" id="KW-0418">Kinase</keyword>
<evidence type="ECO:0000313" key="12">
    <source>
        <dbReference type="EMBL" id="KAK8889121.1"/>
    </source>
</evidence>
<sequence>MFKHEYDICESLGDGNYGRSSKCTHPKIQDDLVMQEISLSNLAKSEKEDILDEFTLISALSHPNIVQYRSCFLDKNTLCIVSDFVEGTSLSDKIQSARNSLIDEDTILNWFVQICYAIKYIHDHRILHRNIHPSNIILTRYGTVKINGFMFAKILDHSSEFPSANYGTPYNMCPETCLGLQYTPKSDIWSLGILLYQLCTLRCSKGFNPLISSSLLIKNSKSDDNSNNISNIEITETQGNGIADNSNKIDVATNKNGNDIDVVPVKVSDEQNNALSPEANDNLNSSPNIISGMNGEEDEVDIPDMYSNDLRCLIRSMINKDQSLRPSINQILQLDFLRDRMESILKTFLNRLELSTPSSGRSSHNGRNSNGRQRPNLGRNVNDNSKKEIAQRFSNKKKPPITQPKQANMKKIKKRPNEGENGVISNPSIAAVGAAGVPVETLSINAVSIDPSSFIVHKEKPKYDVMQTRNSSEISPMQSYEDFSSQLSMGSVPSSASSSTLSSIASKEEFYDMRRKEIKKRQKEKELERQKKMEELAQEAKKRKKELGQMEAPFKKIREISEAAKKSESSEEFLYFALETAKPPPVGHVIHRSFSAKDRERETNLIAELINQKRDEVQTMKKRMMQQHDDDDVIMIGNVEVAVDKPKYPQKKQSSGASTNRSRINAQPLVDIPLKENNDLLLISAISKTAINLPPSDEEQPIKNSKSSHETGLFYFNGLPIDIPGVDICTALERADCLIQFITQGLGQDHFDQAKKFVFDISSPSEENKIKDDEANQMFKDIFSNNEEMKYFPYVQHLIFCENYV</sequence>
<dbReference type="InterPro" id="IPR051131">
    <property type="entry name" value="NEK_Ser/Thr_kinase_NIMA"/>
</dbReference>
<evidence type="ECO:0000256" key="8">
    <source>
        <dbReference type="ARBA" id="ARBA00048679"/>
    </source>
</evidence>
<keyword evidence="13" id="KW-1185">Reference proteome</keyword>
<dbReference type="PANTHER" id="PTHR44899">
    <property type="entry name" value="CAMK FAMILY PROTEIN KINASE"/>
    <property type="match status" value="1"/>
</dbReference>
<dbReference type="Pfam" id="PF00069">
    <property type="entry name" value="Pkinase"/>
    <property type="match status" value="1"/>
</dbReference>
<dbReference type="PROSITE" id="PS50011">
    <property type="entry name" value="PROTEIN_KINASE_DOM"/>
    <property type="match status" value="1"/>
</dbReference>
<feature type="region of interest" description="Disordered" evidence="10">
    <location>
        <begin position="355"/>
        <end position="424"/>
    </location>
</feature>
<keyword evidence="9" id="KW-0175">Coiled coil</keyword>
<feature type="compositionally biased region" description="Low complexity" evidence="10">
    <location>
        <begin position="358"/>
        <end position="372"/>
    </location>
</feature>
<feature type="coiled-coil region" evidence="9">
    <location>
        <begin position="513"/>
        <end position="550"/>
    </location>
</feature>
<evidence type="ECO:0000256" key="1">
    <source>
        <dbReference type="ARBA" id="ARBA00012513"/>
    </source>
</evidence>
<dbReference type="InterPro" id="IPR011009">
    <property type="entry name" value="Kinase-like_dom_sf"/>
</dbReference>
<comment type="catalytic activity">
    <reaction evidence="7">
        <text>L-threonyl-[protein] + ATP = O-phospho-L-threonyl-[protein] + ADP + H(+)</text>
        <dbReference type="Rhea" id="RHEA:46608"/>
        <dbReference type="Rhea" id="RHEA-COMP:11060"/>
        <dbReference type="Rhea" id="RHEA-COMP:11605"/>
        <dbReference type="ChEBI" id="CHEBI:15378"/>
        <dbReference type="ChEBI" id="CHEBI:30013"/>
        <dbReference type="ChEBI" id="CHEBI:30616"/>
        <dbReference type="ChEBI" id="CHEBI:61977"/>
        <dbReference type="ChEBI" id="CHEBI:456216"/>
        <dbReference type="EC" id="2.7.11.1"/>
    </reaction>
</comment>
<evidence type="ECO:0000256" key="2">
    <source>
        <dbReference type="ARBA" id="ARBA00022527"/>
    </source>
</evidence>
<keyword evidence="6" id="KW-0067">ATP-binding</keyword>
<gene>
    <name evidence="12" type="ORF">M9Y10_033865</name>
</gene>
<dbReference type="Gene3D" id="1.10.510.10">
    <property type="entry name" value="Transferase(Phosphotransferase) domain 1"/>
    <property type="match status" value="1"/>
</dbReference>
<dbReference type="EMBL" id="JAPFFF010000005">
    <property type="protein sequence ID" value="KAK8889121.1"/>
    <property type="molecule type" value="Genomic_DNA"/>
</dbReference>
<dbReference type="EC" id="2.7.11.1" evidence="1"/>
<keyword evidence="4" id="KW-0547">Nucleotide-binding</keyword>
<evidence type="ECO:0000259" key="11">
    <source>
        <dbReference type="PROSITE" id="PS50011"/>
    </source>
</evidence>